<dbReference type="Gene3D" id="3.20.20.70">
    <property type="entry name" value="Aldolase class I"/>
    <property type="match status" value="1"/>
</dbReference>
<dbReference type="EMBL" id="QFZK01000036">
    <property type="protein sequence ID" value="RFO94652.1"/>
    <property type="molecule type" value="Genomic_DNA"/>
</dbReference>
<dbReference type="Proteomes" id="UP000260665">
    <property type="component" value="Unassembled WGS sequence"/>
</dbReference>
<reference evidence="2 3" key="1">
    <citation type="submission" date="2018-05" db="EMBL/GenBank/DDBJ databases">
        <title>Rhodoferax soyangensis sp.nov., isolated from an oligotrophic freshwater lake.</title>
        <authorList>
            <person name="Park M."/>
        </authorList>
    </citation>
    <scope>NUCLEOTIDE SEQUENCE [LARGE SCALE GENOMIC DNA]</scope>
    <source>
        <strain evidence="2 3">IMCC26218</strain>
    </source>
</reference>
<gene>
    <name evidence="2" type="ORF">DIC66_22350</name>
</gene>
<comment type="caution">
    <text evidence="2">The sequence shown here is derived from an EMBL/GenBank/DDBJ whole genome shotgun (WGS) entry which is preliminary data.</text>
</comment>
<evidence type="ECO:0000259" key="1">
    <source>
        <dbReference type="Pfam" id="PF03537"/>
    </source>
</evidence>
<dbReference type="AlphaFoldDB" id="A0A3E1R6G0"/>
<dbReference type="PANTHER" id="PTHR35273:SF2">
    <property type="entry name" value="ALPHA-GALACTOSIDASE"/>
    <property type="match status" value="1"/>
</dbReference>
<feature type="domain" description="Glycoside-hydrolase family GH114 TIM-barrel" evidence="1">
    <location>
        <begin position="98"/>
        <end position="331"/>
    </location>
</feature>
<dbReference type="Pfam" id="PF03537">
    <property type="entry name" value="Glyco_hydro_114"/>
    <property type="match status" value="1"/>
</dbReference>
<evidence type="ECO:0000313" key="3">
    <source>
        <dbReference type="Proteomes" id="UP000260665"/>
    </source>
</evidence>
<dbReference type="InterPro" id="IPR017853">
    <property type="entry name" value="GH"/>
</dbReference>
<dbReference type="InterPro" id="IPR004352">
    <property type="entry name" value="GH114_TIM-barrel"/>
</dbReference>
<evidence type="ECO:0000313" key="2">
    <source>
        <dbReference type="EMBL" id="RFO94652.1"/>
    </source>
</evidence>
<dbReference type="RefSeq" id="WP_117180397.1">
    <property type="nucleotide sequence ID" value="NZ_QFZK01000036.1"/>
</dbReference>
<organism evidence="2 3">
    <name type="scientific">Rhodoferax lacus</name>
    <dbReference type="NCBI Taxonomy" id="2184758"/>
    <lineage>
        <taxon>Bacteria</taxon>
        <taxon>Pseudomonadati</taxon>
        <taxon>Pseudomonadota</taxon>
        <taxon>Betaproteobacteria</taxon>
        <taxon>Burkholderiales</taxon>
        <taxon>Comamonadaceae</taxon>
        <taxon>Rhodoferax</taxon>
    </lineage>
</organism>
<accession>A0A3E1R6G0</accession>
<sequence>MYIADPTHACSPCNTGHLPKQGTADADMRFVKTSQAPFQSNKKSILKKVAFMNIYLSRLKASAGAMLVGASVFLISHSAIGADWPPILDPNPAVQPPKWDWQLAVPIKINPDPSIKIYDIDMFENEKGTAIKMLHDKGYKAICYLDVGSWENWRDDAAKFPSSILGAVYSGFPDERWLDIRDVNAAKSQTGMVLTTILSSRLNRAKTMGCDAIEPDNMDGYDKTAHESSGFPLTFEDQIYFNLWVATEVHRLGMLVGLKNDINQARDSRIYLAFDFVVSEQCIQYNECGYFSEFLKINKPVFLAEYKLTLSKMCPKAKANRLSAIKKRPALNATREDCSSYY</sequence>
<name>A0A3E1R6G0_9BURK</name>
<dbReference type="SUPFAM" id="SSF51445">
    <property type="entry name" value="(Trans)glycosidases"/>
    <property type="match status" value="1"/>
</dbReference>
<dbReference type="InterPro" id="IPR013785">
    <property type="entry name" value="Aldolase_TIM"/>
</dbReference>
<protein>
    <recommendedName>
        <fullName evidence="1">Glycoside-hydrolase family GH114 TIM-barrel domain-containing protein</fullName>
    </recommendedName>
</protein>
<keyword evidence="3" id="KW-1185">Reference proteome</keyword>
<dbReference type="PANTHER" id="PTHR35273">
    <property type="entry name" value="ALPHA-1,4 POLYGALACTOSAMINIDASE, PUTATIVE (AFU_ORTHOLOGUE AFUA_3G07890)-RELATED"/>
    <property type="match status" value="1"/>
</dbReference>
<proteinExistence type="predicted"/>